<protein>
    <submittedName>
        <fullName evidence="3">IS30 family transposase</fullName>
    </submittedName>
</protein>
<dbReference type="GO" id="GO:0005829">
    <property type="term" value="C:cytosol"/>
    <property type="evidence" value="ECO:0007669"/>
    <property type="project" value="TreeGrafter"/>
</dbReference>
<accession>A0A7D3XFI7</accession>
<dbReference type="GO" id="GO:0003676">
    <property type="term" value="F:nucleic acid binding"/>
    <property type="evidence" value="ECO:0007669"/>
    <property type="project" value="InterPro"/>
</dbReference>
<dbReference type="GO" id="GO:0015074">
    <property type="term" value="P:DNA integration"/>
    <property type="evidence" value="ECO:0007669"/>
    <property type="project" value="InterPro"/>
</dbReference>
<dbReference type="AlphaFoldDB" id="A0A7D3XFI7"/>
<dbReference type="InterPro" id="IPR036397">
    <property type="entry name" value="RNaseH_sf"/>
</dbReference>
<dbReference type="KEGG" id="ttz:FHG85_11750"/>
<feature type="domain" description="Integrase catalytic" evidence="2">
    <location>
        <begin position="153"/>
        <end position="315"/>
    </location>
</feature>
<dbReference type="RefSeq" id="WP_173076125.1">
    <property type="nucleotide sequence ID" value="NZ_CP041345.1"/>
</dbReference>
<evidence type="ECO:0000259" key="2">
    <source>
        <dbReference type="PROSITE" id="PS50994"/>
    </source>
</evidence>
<dbReference type="SUPFAM" id="SSF53098">
    <property type="entry name" value="Ribonuclease H-like"/>
    <property type="match status" value="1"/>
</dbReference>
<proteinExistence type="predicted"/>
<dbReference type="GO" id="GO:0032196">
    <property type="term" value="P:transposition"/>
    <property type="evidence" value="ECO:0007669"/>
    <property type="project" value="TreeGrafter"/>
</dbReference>
<evidence type="ECO:0000256" key="1">
    <source>
        <dbReference type="ARBA" id="ARBA00023172"/>
    </source>
</evidence>
<dbReference type="Proteomes" id="UP000500961">
    <property type="component" value="Chromosome"/>
</dbReference>
<dbReference type="InterPro" id="IPR001584">
    <property type="entry name" value="Integrase_cat-core"/>
</dbReference>
<evidence type="ECO:0000313" key="3">
    <source>
        <dbReference type="EMBL" id="QKG80907.1"/>
    </source>
</evidence>
<dbReference type="Pfam" id="PF00665">
    <property type="entry name" value="rve"/>
    <property type="match status" value="1"/>
</dbReference>
<dbReference type="Pfam" id="PF13936">
    <property type="entry name" value="HTH_38"/>
    <property type="match status" value="1"/>
</dbReference>
<dbReference type="InterPro" id="IPR012337">
    <property type="entry name" value="RNaseH-like_sf"/>
</dbReference>
<gene>
    <name evidence="3" type="ORF">FHG85_11750</name>
</gene>
<evidence type="ECO:0000313" key="4">
    <source>
        <dbReference type="Proteomes" id="UP000500961"/>
    </source>
</evidence>
<dbReference type="PANTHER" id="PTHR10948">
    <property type="entry name" value="TRANSPOSASE"/>
    <property type="match status" value="1"/>
</dbReference>
<dbReference type="GO" id="GO:0004803">
    <property type="term" value="F:transposase activity"/>
    <property type="evidence" value="ECO:0007669"/>
    <property type="project" value="TreeGrafter"/>
</dbReference>
<organism evidence="3 4">
    <name type="scientific">Tenuifilum thalassicum</name>
    <dbReference type="NCBI Taxonomy" id="2590900"/>
    <lineage>
        <taxon>Bacteria</taxon>
        <taxon>Pseudomonadati</taxon>
        <taxon>Bacteroidota</taxon>
        <taxon>Bacteroidia</taxon>
        <taxon>Bacteroidales</taxon>
        <taxon>Tenuifilaceae</taxon>
        <taxon>Tenuifilum</taxon>
    </lineage>
</organism>
<dbReference type="GO" id="GO:0006310">
    <property type="term" value="P:DNA recombination"/>
    <property type="evidence" value="ECO:0007669"/>
    <property type="project" value="UniProtKB-KW"/>
</dbReference>
<dbReference type="PROSITE" id="PS50994">
    <property type="entry name" value="INTEGRASE"/>
    <property type="match status" value="1"/>
</dbReference>
<dbReference type="PANTHER" id="PTHR10948:SF23">
    <property type="entry name" value="TRANSPOSASE INSI FOR INSERTION SEQUENCE ELEMENT IS30A-RELATED"/>
    <property type="match status" value="1"/>
</dbReference>
<keyword evidence="4" id="KW-1185">Reference proteome</keyword>
<keyword evidence="1" id="KW-0233">DNA recombination</keyword>
<dbReference type="EMBL" id="CP041345">
    <property type="protein sequence ID" value="QKG80907.1"/>
    <property type="molecule type" value="Genomic_DNA"/>
</dbReference>
<reference evidence="3 4" key="1">
    <citation type="submission" date="2019-07" db="EMBL/GenBank/DDBJ databases">
        <title>Thalassofilum flectens gen. nov., sp. nov., a novel moderate thermophilic anaerobe from a shallow sea hot spring in Kunashir Island (Russia), representing a new family in the order Bacteroidales, and proposal of Thalassofilacea fam. nov.</title>
        <authorList>
            <person name="Kochetkova T.V."/>
            <person name="Podosokorskaya O.A."/>
            <person name="Novikov A."/>
            <person name="Elcheninov A.G."/>
            <person name="Toshchakov S.V."/>
            <person name="Kublanov I.V."/>
        </authorList>
    </citation>
    <scope>NUCLEOTIDE SEQUENCE [LARGE SCALE GENOMIC DNA]</scope>
    <source>
        <strain evidence="3 4">38-H</strain>
    </source>
</reference>
<name>A0A7D3XFI7_9BACT</name>
<dbReference type="InterPro" id="IPR025246">
    <property type="entry name" value="IS30-like_HTH"/>
</dbReference>
<dbReference type="Gene3D" id="1.10.10.60">
    <property type="entry name" value="Homeodomain-like"/>
    <property type="match status" value="1"/>
</dbReference>
<sequence length="319" mass="37357">MKHLTLEQRYALKAYLDCGKTKSEIARALKVHKSTIYREISRNSSKRGAYNPDSANELAEERKERFCQNRRFDTSMQVKIDNWIKEEQWSPEQIKGHCDRNGIEMVSHERIYQYIRADKQAGGELHKHMRHKLKHRNRPVGGKRVVIKNKVSIDDRPAVINNKERFGDWEIDLIVGRNNKGAMVTLVERKTSMILIRKLEDGKDADGLANTVIRMLLPYKNSVKSITSDNGSEFARHEKIAKKLQADFYFAHPYSSWERGLSEYSNKLIRQYIPKKSNFDNFDSDFVKHVQHKINRRPRKTLHFSTPKTEFFNCVAFAC</sequence>
<dbReference type="NCBIfam" id="NF033563">
    <property type="entry name" value="transpos_IS30"/>
    <property type="match status" value="1"/>
</dbReference>
<dbReference type="InterPro" id="IPR051917">
    <property type="entry name" value="Transposase-Integrase"/>
</dbReference>
<dbReference type="InterPro" id="IPR053392">
    <property type="entry name" value="Transposase_IS30-like"/>
</dbReference>
<dbReference type="Gene3D" id="3.30.420.10">
    <property type="entry name" value="Ribonuclease H-like superfamily/Ribonuclease H"/>
    <property type="match status" value="1"/>
</dbReference>